<dbReference type="PANTHER" id="PTHR33385">
    <property type="entry name" value="PROTEIN XRI1"/>
    <property type="match status" value="1"/>
</dbReference>
<dbReference type="GO" id="GO:0007140">
    <property type="term" value="P:male meiotic nuclear division"/>
    <property type="evidence" value="ECO:0007669"/>
    <property type="project" value="InterPro"/>
</dbReference>
<keyword evidence="2" id="KW-1185">Reference proteome</keyword>
<dbReference type="Proteomes" id="UP000015453">
    <property type="component" value="Unassembled WGS sequence"/>
</dbReference>
<name>S8CHU3_9LAMI</name>
<reference evidence="1 2" key="1">
    <citation type="journal article" date="2013" name="BMC Genomics">
        <title>The miniature genome of a carnivorous plant Genlisea aurea contains a low number of genes and short non-coding sequences.</title>
        <authorList>
            <person name="Leushkin E.V."/>
            <person name="Sutormin R.A."/>
            <person name="Nabieva E.R."/>
            <person name="Penin A.A."/>
            <person name="Kondrashov A.S."/>
            <person name="Logacheva M.D."/>
        </authorList>
    </citation>
    <scope>NUCLEOTIDE SEQUENCE [LARGE SCALE GENOMIC DNA]</scope>
</reference>
<protein>
    <recommendedName>
        <fullName evidence="3">Protein XRI1</fullName>
    </recommendedName>
</protein>
<dbReference type="GO" id="GO:0007143">
    <property type="term" value="P:female meiotic nuclear division"/>
    <property type="evidence" value="ECO:0007669"/>
    <property type="project" value="InterPro"/>
</dbReference>
<gene>
    <name evidence="1" type="ORF">M569_08222</name>
</gene>
<dbReference type="OrthoDB" id="1913204at2759"/>
<evidence type="ECO:0000313" key="2">
    <source>
        <dbReference type="Proteomes" id="UP000015453"/>
    </source>
</evidence>
<evidence type="ECO:0000313" key="1">
    <source>
        <dbReference type="EMBL" id="EPS66554.1"/>
    </source>
</evidence>
<organism evidence="1 2">
    <name type="scientific">Genlisea aurea</name>
    <dbReference type="NCBI Taxonomy" id="192259"/>
    <lineage>
        <taxon>Eukaryota</taxon>
        <taxon>Viridiplantae</taxon>
        <taxon>Streptophyta</taxon>
        <taxon>Embryophyta</taxon>
        <taxon>Tracheophyta</taxon>
        <taxon>Spermatophyta</taxon>
        <taxon>Magnoliopsida</taxon>
        <taxon>eudicotyledons</taxon>
        <taxon>Gunneridae</taxon>
        <taxon>Pentapetalae</taxon>
        <taxon>asterids</taxon>
        <taxon>lamiids</taxon>
        <taxon>Lamiales</taxon>
        <taxon>Lentibulariaceae</taxon>
        <taxon>Genlisea</taxon>
    </lineage>
</organism>
<dbReference type="InterPro" id="IPR039933">
    <property type="entry name" value="XRI1"/>
</dbReference>
<comment type="caution">
    <text evidence="1">The sequence shown here is derived from an EMBL/GenBank/DDBJ whole genome shotgun (WGS) entry which is preliminary data.</text>
</comment>
<sequence>FSETSDGCGDENLDPSFEGWIANCFNDNNNDSQPKDLDVQIDISGMTCENASDYDADPVEKQQQQQLPPLHHAHRNVVFKGRKSSCIRPPPKLASLITYPFTFIKPCGTDGDMTLDDINQLLVTPKPIKSQQEEEEDAAAAVCFPTSAFSGKPVVGKTKIRTEGGEGGSITIVRTRG</sequence>
<dbReference type="PANTHER" id="PTHR33385:SF4">
    <property type="entry name" value="PROTEIN XRI1"/>
    <property type="match status" value="1"/>
</dbReference>
<proteinExistence type="predicted"/>
<dbReference type="AlphaFoldDB" id="S8CHU3"/>
<evidence type="ECO:0008006" key="3">
    <source>
        <dbReference type="Google" id="ProtNLM"/>
    </source>
</evidence>
<feature type="non-terminal residue" evidence="1">
    <location>
        <position position="1"/>
    </location>
</feature>
<dbReference type="EMBL" id="AUSU01003625">
    <property type="protein sequence ID" value="EPS66554.1"/>
    <property type="molecule type" value="Genomic_DNA"/>
</dbReference>
<accession>S8CHU3</accession>